<keyword evidence="2" id="KW-1185">Reference proteome</keyword>
<gene>
    <name evidence="1" type="ORF">HPB50_009882</name>
</gene>
<accession>A0ACB7RIG7</accession>
<name>A0ACB7RIG7_HYAAI</name>
<evidence type="ECO:0000313" key="1">
    <source>
        <dbReference type="EMBL" id="KAH6922133.1"/>
    </source>
</evidence>
<dbReference type="EMBL" id="CM023489">
    <property type="protein sequence ID" value="KAH6922133.1"/>
    <property type="molecule type" value="Genomic_DNA"/>
</dbReference>
<comment type="caution">
    <text evidence="1">The sequence shown here is derived from an EMBL/GenBank/DDBJ whole genome shotgun (WGS) entry which is preliminary data.</text>
</comment>
<sequence length="790" mass="82189">MASKCAVPTTVAAAGSVVVVKREVPSPPPMLSLCCCARSSHDAAARRRSSGIDVGGGIALPPSLASSPSVGKWSLPRGRAFGGELAFIRLRAHSSTEPVHRRDMVDLEESEPQAKRRRQDSDSDLAVGGQHALQESSQDSQSSPAENGSSAGSDNSGPDSPVGADDALGGVVNGLGSLPQQPPPPPSQQQTQQPTEPYPTTAWNLCSPQNQEALGKLHQVSSDYADSALGPVAAPYATDGSLGDRLHCGGGRLGAVSPTDADPLPSKSSPAAASALDCAAYAPYYTSMQAYSQLNSGSYSMPASSLYGTQSGQAYSSDVLSSYGSRQGSAANAATGQGKSNLAQSYLYGAGGFATSNGTQSSAAQAAQGHYAYGSSYAGGAFGGSAQAGGGASAAQTALDYSAGYGGYGAQGYPYYAQGYGYVQAAAAAAAACASPLAPSTYQLAQLPPSQQQHVDGSYGADGSPSPPAKCDPVTGGAKKGRSGRGRGRRQANPSPDPENSLERVFIWDLDETIIIFHSLLTGTFAGRYGKDTPSSVQYGLGMEEMIFNLADSHFFFNDLEDCDQAHIDDVASDDNGQDLSNYNFAADGFQAGTGVGSSGGAGGLCLASGGMRGGVDWMRKLAFRYRRIKDIYNQYRSNVAGLLGPKRDQWLQLRGEIEAHTDSWLTLAMKCLSVIHSRYTHDATELAKQSTCANVLVTTTQLVPALAKVLLYGLGGVFPIESVYSATKIGKESCFERIVARFGKKCTYVVVGDGKDEEAAAKQMGFPFWRVSSHSDLAALHHALDLGHL</sequence>
<proteinExistence type="predicted"/>
<reference evidence="1" key="1">
    <citation type="submission" date="2020-05" db="EMBL/GenBank/DDBJ databases">
        <title>Large-scale comparative analyses of tick genomes elucidate their genetic diversity and vector capacities.</title>
        <authorList>
            <person name="Jia N."/>
            <person name="Wang J."/>
            <person name="Shi W."/>
            <person name="Du L."/>
            <person name="Sun Y."/>
            <person name="Zhan W."/>
            <person name="Jiang J."/>
            <person name="Wang Q."/>
            <person name="Zhang B."/>
            <person name="Ji P."/>
            <person name="Sakyi L.B."/>
            <person name="Cui X."/>
            <person name="Yuan T."/>
            <person name="Jiang B."/>
            <person name="Yang W."/>
            <person name="Lam T.T.-Y."/>
            <person name="Chang Q."/>
            <person name="Ding S."/>
            <person name="Wang X."/>
            <person name="Zhu J."/>
            <person name="Ruan X."/>
            <person name="Zhao L."/>
            <person name="Wei J."/>
            <person name="Que T."/>
            <person name="Du C."/>
            <person name="Cheng J."/>
            <person name="Dai P."/>
            <person name="Han X."/>
            <person name="Huang E."/>
            <person name="Gao Y."/>
            <person name="Liu J."/>
            <person name="Shao H."/>
            <person name="Ye R."/>
            <person name="Li L."/>
            <person name="Wei W."/>
            <person name="Wang X."/>
            <person name="Wang C."/>
            <person name="Yang T."/>
            <person name="Huo Q."/>
            <person name="Li W."/>
            <person name="Guo W."/>
            <person name="Chen H."/>
            <person name="Zhou L."/>
            <person name="Ni X."/>
            <person name="Tian J."/>
            <person name="Zhou Y."/>
            <person name="Sheng Y."/>
            <person name="Liu T."/>
            <person name="Pan Y."/>
            <person name="Xia L."/>
            <person name="Li J."/>
            <person name="Zhao F."/>
            <person name="Cao W."/>
        </authorList>
    </citation>
    <scope>NUCLEOTIDE SEQUENCE</scope>
    <source>
        <strain evidence="1">Hyas-2018</strain>
    </source>
</reference>
<evidence type="ECO:0000313" key="2">
    <source>
        <dbReference type="Proteomes" id="UP000821845"/>
    </source>
</evidence>
<protein>
    <submittedName>
        <fullName evidence="1">Uncharacterized protein</fullName>
    </submittedName>
</protein>
<dbReference type="Proteomes" id="UP000821845">
    <property type="component" value="Chromosome 9"/>
</dbReference>
<organism evidence="1 2">
    <name type="scientific">Hyalomma asiaticum</name>
    <name type="common">Tick</name>
    <dbReference type="NCBI Taxonomy" id="266040"/>
    <lineage>
        <taxon>Eukaryota</taxon>
        <taxon>Metazoa</taxon>
        <taxon>Ecdysozoa</taxon>
        <taxon>Arthropoda</taxon>
        <taxon>Chelicerata</taxon>
        <taxon>Arachnida</taxon>
        <taxon>Acari</taxon>
        <taxon>Parasitiformes</taxon>
        <taxon>Ixodida</taxon>
        <taxon>Ixodoidea</taxon>
        <taxon>Ixodidae</taxon>
        <taxon>Hyalomminae</taxon>
        <taxon>Hyalomma</taxon>
    </lineage>
</organism>